<dbReference type="AlphaFoldDB" id="A0A1H2PQC7"/>
<keyword evidence="2" id="KW-0732">Signal</keyword>
<keyword evidence="4" id="KW-1185">Reference proteome</keyword>
<evidence type="ECO:0000256" key="2">
    <source>
        <dbReference type="SAM" id="SignalP"/>
    </source>
</evidence>
<accession>A0A1H2PQC7</accession>
<feature type="signal peptide" evidence="2">
    <location>
        <begin position="1"/>
        <end position="24"/>
    </location>
</feature>
<reference evidence="4" key="1">
    <citation type="submission" date="2016-09" db="EMBL/GenBank/DDBJ databases">
        <authorList>
            <person name="Varghese N."/>
            <person name="Submissions S."/>
        </authorList>
    </citation>
    <scope>NUCLEOTIDE SEQUENCE [LARGE SCALE GENOMIC DNA]</scope>
    <source>
        <strain evidence="4">JS23</strain>
    </source>
</reference>
<evidence type="ECO:0008006" key="5">
    <source>
        <dbReference type="Google" id="ProtNLM"/>
    </source>
</evidence>
<dbReference type="EMBL" id="FNLO01000005">
    <property type="protein sequence ID" value="SDV48590.1"/>
    <property type="molecule type" value="Genomic_DNA"/>
</dbReference>
<keyword evidence="1" id="KW-0812">Transmembrane</keyword>
<name>A0A1H2PQC7_9BURK</name>
<protein>
    <recommendedName>
        <fullName evidence="5">Exopolysaccharide production protein YjbE</fullName>
    </recommendedName>
</protein>
<proteinExistence type="predicted"/>
<keyword evidence="1" id="KW-0472">Membrane</keyword>
<dbReference type="Proteomes" id="UP000243719">
    <property type="component" value="Unassembled WGS sequence"/>
</dbReference>
<feature type="chain" id="PRO_5017445280" description="Exopolysaccharide production protein YjbE" evidence="2">
    <location>
        <begin position="25"/>
        <end position="77"/>
    </location>
</feature>
<evidence type="ECO:0000256" key="1">
    <source>
        <dbReference type="SAM" id="Phobius"/>
    </source>
</evidence>
<gene>
    <name evidence="3" type="ORF">SAMN05216551_105214</name>
</gene>
<evidence type="ECO:0000313" key="4">
    <source>
        <dbReference type="Proteomes" id="UP000243719"/>
    </source>
</evidence>
<dbReference type="RefSeq" id="WP_091907802.1">
    <property type="nucleotide sequence ID" value="NZ_FNLO01000005.1"/>
</dbReference>
<evidence type="ECO:0000313" key="3">
    <source>
        <dbReference type="EMBL" id="SDV48590.1"/>
    </source>
</evidence>
<organism evidence="3 4">
    <name type="scientific">Chitinasiproducens palmae</name>
    <dbReference type="NCBI Taxonomy" id="1770053"/>
    <lineage>
        <taxon>Bacteria</taxon>
        <taxon>Pseudomonadati</taxon>
        <taxon>Pseudomonadota</taxon>
        <taxon>Betaproteobacteria</taxon>
        <taxon>Burkholderiales</taxon>
        <taxon>Burkholderiaceae</taxon>
        <taxon>Chitinasiproducens</taxon>
    </lineage>
</organism>
<dbReference type="STRING" id="1770053.SAMN05216551_105214"/>
<feature type="transmembrane region" description="Helical" evidence="1">
    <location>
        <begin position="34"/>
        <end position="56"/>
    </location>
</feature>
<sequence length="77" mass="6973">MKATKFLVALSVAGALAAPSVSFAQEGATGAPGISGNTAAIAGGVIVVGAAIAGFCSSGGSNNVTGTSGTTGTTGTL</sequence>
<keyword evidence="1" id="KW-1133">Transmembrane helix</keyword>